<dbReference type="Pfam" id="PF08220">
    <property type="entry name" value="HTH_DeoR"/>
    <property type="match status" value="1"/>
</dbReference>
<dbReference type="SMART" id="SM01134">
    <property type="entry name" value="DeoRC"/>
    <property type="match status" value="1"/>
</dbReference>
<dbReference type="InterPro" id="IPR014036">
    <property type="entry name" value="DeoR-like_C"/>
</dbReference>
<dbReference type="InterPro" id="IPR001034">
    <property type="entry name" value="DeoR_HTH"/>
</dbReference>
<dbReference type="Proteomes" id="UP000561726">
    <property type="component" value="Unassembled WGS sequence"/>
</dbReference>
<keyword evidence="4" id="KW-0804">Transcription</keyword>
<dbReference type="SUPFAM" id="SSF46785">
    <property type="entry name" value="Winged helix' DNA-binding domain"/>
    <property type="match status" value="1"/>
</dbReference>
<dbReference type="STRING" id="1001240.GY21_06125"/>
<dbReference type="SUPFAM" id="SSF100950">
    <property type="entry name" value="NagB/RpiA/CoA transferase-like"/>
    <property type="match status" value="1"/>
</dbReference>
<evidence type="ECO:0000256" key="4">
    <source>
        <dbReference type="ARBA" id="ARBA00023163"/>
    </source>
</evidence>
<evidence type="ECO:0000313" key="10">
    <source>
        <dbReference type="Proteomes" id="UP000561726"/>
    </source>
</evidence>
<dbReference type="InterPro" id="IPR036390">
    <property type="entry name" value="WH_DNA-bd_sf"/>
</dbReference>
<dbReference type="PROSITE" id="PS51000">
    <property type="entry name" value="HTH_DEOR_2"/>
    <property type="match status" value="1"/>
</dbReference>
<evidence type="ECO:0000313" key="7">
    <source>
        <dbReference type="EMBL" id="KGJ79103.1"/>
    </source>
</evidence>
<evidence type="ECO:0000256" key="5">
    <source>
        <dbReference type="ARBA" id="ARBA00024937"/>
    </source>
</evidence>
<evidence type="ECO:0000313" key="9">
    <source>
        <dbReference type="Proteomes" id="UP000029864"/>
    </source>
</evidence>
<evidence type="ECO:0000259" key="6">
    <source>
        <dbReference type="PROSITE" id="PS51000"/>
    </source>
</evidence>
<reference evidence="7 9" key="1">
    <citation type="submission" date="2014-08" db="EMBL/GenBank/DDBJ databases">
        <authorList>
            <person name="Sisinthy S."/>
        </authorList>
    </citation>
    <scope>NUCLEOTIDE SEQUENCE [LARGE SCALE GENOMIC DNA]</scope>
    <source>
        <strain evidence="7 9">RuG17</strain>
    </source>
</reference>
<feature type="domain" description="HTH deoR-type" evidence="6">
    <location>
        <begin position="4"/>
        <end position="59"/>
    </location>
</feature>
<dbReference type="PANTHER" id="PTHR30363">
    <property type="entry name" value="HTH-TYPE TRANSCRIPTIONAL REGULATOR SRLR-RELATED"/>
    <property type="match status" value="1"/>
</dbReference>
<dbReference type="eggNOG" id="COG1349">
    <property type="taxonomic scope" value="Bacteria"/>
</dbReference>
<accession>A0A099JNX1</accession>
<dbReference type="SMART" id="SM00420">
    <property type="entry name" value="HTH_DEOR"/>
    <property type="match status" value="1"/>
</dbReference>
<dbReference type="PRINTS" id="PR00037">
    <property type="entry name" value="HTHLACR"/>
</dbReference>
<comment type="function">
    <text evidence="5">Repressor of the lactose catabolism operon. Galactose-6-phosphate is the inducer.</text>
</comment>
<dbReference type="EMBL" id="JACHBQ010000001">
    <property type="protein sequence ID" value="MBB5643280.1"/>
    <property type="molecule type" value="Genomic_DNA"/>
</dbReference>
<name>A0A099JNX1_9MICO</name>
<keyword evidence="2" id="KW-0678">Repressor</keyword>
<dbReference type="GO" id="GO:0003700">
    <property type="term" value="F:DNA-binding transcription factor activity"/>
    <property type="evidence" value="ECO:0007669"/>
    <property type="project" value="InterPro"/>
</dbReference>
<organism evidence="7 9">
    <name type="scientific">Cryobacterium roopkundense</name>
    <dbReference type="NCBI Taxonomy" id="1001240"/>
    <lineage>
        <taxon>Bacteria</taxon>
        <taxon>Bacillati</taxon>
        <taxon>Actinomycetota</taxon>
        <taxon>Actinomycetes</taxon>
        <taxon>Micrococcales</taxon>
        <taxon>Microbacteriaceae</taxon>
        <taxon>Cryobacterium</taxon>
    </lineage>
</organism>
<evidence type="ECO:0000256" key="2">
    <source>
        <dbReference type="ARBA" id="ARBA00022491"/>
    </source>
</evidence>
<keyword evidence="3" id="KW-0805">Transcription regulation</keyword>
<protein>
    <recommendedName>
        <fullName evidence="1">Lactose phosphotransferase system repressor</fullName>
    </recommendedName>
</protein>
<evidence type="ECO:0000256" key="3">
    <source>
        <dbReference type="ARBA" id="ARBA00023015"/>
    </source>
</evidence>
<dbReference type="RefSeq" id="WP_035835862.1">
    <property type="nucleotide sequence ID" value="NZ_JACHBQ010000001.1"/>
</dbReference>
<reference evidence="8 10" key="2">
    <citation type="submission" date="2020-08" db="EMBL/GenBank/DDBJ databases">
        <title>Sequencing the genomes of 1000 actinobacteria strains.</title>
        <authorList>
            <person name="Klenk H.-P."/>
        </authorList>
    </citation>
    <scope>NUCLEOTIDE SEQUENCE [LARGE SCALE GENOMIC DNA]</scope>
    <source>
        <strain evidence="8 10">DSM 21065</strain>
    </source>
</reference>
<dbReference type="InterPro" id="IPR037171">
    <property type="entry name" value="NagB/RpiA_transferase-like"/>
</dbReference>
<evidence type="ECO:0000313" key="8">
    <source>
        <dbReference type="EMBL" id="MBB5643280.1"/>
    </source>
</evidence>
<dbReference type="OrthoDB" id="7688673at2"/>
<sequence>MYPAERQSAIIALAQAGDGEITVSAASDALQVTSETIRRDLAVLERQGLIRRQHGGARLTQSTPFELALAQRQLKDAPEKHRIARRVLQELPTDGVVLLDSGSLTLVIASLFPDDRELIVVTNNLPAVRLLSQKPLLTVLALPGRVRSLTQGAVDEWTRQRISELNVDLAVVGGNGLTAAQGLTTTIPDEAEVKRAMMLSGRRRVLAITSSKIGHNSFCHVADATEFDILITDDGADSLELQRLGAVGPELVVV</sequence>
<dbReference type="EMBL" id="JPXF01000018">
    <property type="protein sequence ID" value="KGJ79103.1"/>
    <property type="molecule type" value="Genomic_DNA"/>
</dbReference>
<dbReference type="Pfam" id="PF00455">
    <property type="entry name" value="DeoRC"/>
    <property type="match status" value="1"/>
</dbReference>
<dbReference type="InterPro" id="IPR050313">
    <property type="entry name" value="Carb_Metab_HTH_regulators"/>
</dbReference>
<comment type="caution">
    <text evidence="7">The sequence shown here is derived from an EMBL/GenBank/DDBJ whole genome shotgun (WGS) entry which is preliminary data.</text>
</comment>
<dbReference type="AlphaFoldDB" id="A0A099JNX1"/>
<proteinExistence type="predicted"/>
<dbReference type="InterPro" id="IPR036388">
    <property type="entry name" value="WH-like_DNA-bd_sf"/>
</dbReference>
<dbReference type="PANTHER" id="PTHR30363:SF4">
    <property type="entry name" value="GLYCEROL-3-PHOSPHATE REGULON REPRESSOR"/>
    <property type="match status" value="1"/>
</dbReference>
<dbReference type="Gene3D" id="1.10.10.10">
    <property type="entry name" value="Winged helix-like DNA-binding domain superfamily/Winged helix DNA-binding domain"/>
    <property type="match status" value="1"/>
</dbReference>
<dbReference type="Proteomes" id="UP000029864">
    <property type="component" value="Unassembled WGS sequence"/>
</dbReference>
<evidence type="ECO:0000256" key="1">
    <source>
        <dbReference type="ARBA" id="ARBA00021390"/>
    </source>
</evidence>
<gene>
    <name evidence="8" type="ORF">BJ997_003828</name>
    <name evidence="7" type="ORF">GY21_06125</name>
</gene>
<keyword evidence="9" id="KW-1185">Reference proteome</keyword>